<dbReference type="RefSeq" id="WP_125118625.1">
    <property type="nucleotide sequence ID" value="NZ_AP019309.1"/>
</dbReference>
<keyword evidence="3 6" id="KW-0597">Phosphoprotein</keyword>
<feature type="transmembrane region" description="Helical" evidence="7">
    <location>
        <begin position="43"/>
        <end position="63"/>
    </location>
</feature>
<proteinExistence type="predicted"/>
<dbReference type="Gene3D" id="3.30.565.10">
    <property type="entry name" value="Histidine kinase-like ATPase, C-terminal domain"/>
    <property type="match status" value="1"/>
</dbReference>
<sequence>MNDSRNNIDRKRVTMSVGLTVVILAVAMIFYLVAILTSLSSQIVMTIEIILLAFTSGISIYTLMANWKVREKLDEDAYTRMTILARASRDMRTPMNAIINYSDDSMMDHYNPKQVKEAFKEINVSGKYMVTLIDDLLALCNVKEKRFTLNEKPHTIIETIETAANMSRKRFEEKQISFDVSYEHVDKFRYVLVDEVRIQQIIMNILANASKFTPNNGHVSLKVVGEDHGDAITVHIHIKDDGVGMSEAKVAKILSADPKDIGLEGTGMGMAIVNQLMGLLHGKITCHSKVNEGTEFIVTLNWKYTHKNNEQDMLDYSVLRGKNILLVENNMLNAEITRNILSNQGMMMDLAADGKQGVAMFTHAMPHTYDAILMDIRMPVMDGLEATSRIRHSTHPEAEIIPIIAMTADAFDEDRKKTADAGMNAHITKPIDPEELYITLTNYLHH</sequence>
<dbReference type="Pfam" id="PF00512">
    <property type="entry name" value="HisKA"/>
    <property type="match status" value="1"/>
</dbReference>
<evidence type="ECO:0000256" key="1">
    <source>
        <dbReference type="ARBA" id="ARBA00000085"/>
    </source>
</evidence>
<dbReference type="EC" id="2.7.13.3" evidence="2"/>
<evidence type="ECO:0000256" key="2">
    <source>
        <dbReference type="ARBA" id="ARBA00012438"/>
    </source>
</evidence>
<dbReference type="CDD" id="cd17546">
    <property type="entry name" value="REC_hyHK_CKI1_RcsC-like"/>
    <property type="match status" value="1"/>
</dbReference>
<keyword evidence="7" id="KW-0812">Transmembrane</keyword>
<dbReference type="Pfam" id="PF02518">
    <property type="entry name" value="HATPase_c"/>
    <property type="match status" value="1"/>
</dbReference>
<dbReference type="SUPFAM" id="SSF52172">
    <property type="entry name" value="CheY-like"/>
    <property type="match status" value="1"/>
</dbReference>
<dbReference type="InterPro" id="IPR001789">
    <property type="entry name" value="Sig_transdc_resp-reg_receiver"/>
</dbReference>
<feature type="transmembrane region" description="Helical" evidence="7">
    <location>
        <begin position="12"/>
        <end position="37"/>
    </location>
</feature>
<keyword evidence="4" id="KW-0808">Transferase</keyword>
<name>A0A3G9JRM0_9FIRM</name>
<dbReference type="PANTHER" id="PTHR45339">
    <property type="entry name" value="HYBRID SIGNAL TRANSDUCTION HISTIDINE KINASE J"/>
    <property type="match status" value="1"/>
</dbReference>
<protein>
    <recommendedName>
        <fullName evidence="2">histidine kinase</fullName>
        <ecNumber evidence="2">2.7.13.3</ecNumber>
    </recommendedName>
</protein>
<dbReference type="PRINTS" id="PR00344">
    <property type="entry name" value="BCTRLSENSOR"/>
</dbReference>
<evidence type="ECO:0000313" key="11">
    <source>
        <dbReference type="Proteomes" id="UP000268059"/>
    </source>
</evidence>
<evidence type="ECO:0000256" key="4">
    <source>
        <dbReference type="ARBA" id="ARBA00022777"/>
    </source>
</evidence>
<dbReference type="PANTHER" id="PTHR45339:SF3">
    <property type="entry name" value="HISTIDINE KINASE"/>
    <property type="match status" value="1"/>
</dbReference>
<dbReference type="InterPro" id="IPR003661">
    <property type="entry name" value="HisK_dim/P_dom"/>
</dbReference>
<keyword evidence="11" id="KW-1185">Reference proteome</keyword>
<dbReference type="PROSITE" id="PS50109">
    <property type="entry name" value="HIS_KIN"/>
    <property type="match status" value="1"/>
</dbReference>
<feature type="domain" description="Histidine kinase" evidence="8">
    <location>
        <begin position="86"/>
        <end position="304"/>
    </location>
</feature>
<dbReference type="OrthoDB" id="9803190at2"/>
<dbReference type="InterPro" id="IPR011006">
    <property type="entry name" value="CheY-like_superfamily"/>
</dbReference>
<dbReference type="Proteomes" id="UP000268059">
    <property type="component" value="Chromosome"/>
</dbReference>
<dbReference type="EMBL" id="AP019309">
    <property type="protein sequence ID" value="BBH25699.1"/>
    <property type="molecule type" value="Genomic_DNA"/>
</dbReference>
<dbReference type="SUPFAM" id="SSF55874">
    <property type="entry name" value="ATPase domain of HSP90 chaperone/DNA topoisomerase II/histidine kinase"/>
    <property type="match status" value="1"/>
</dbReference>
<dbReference type="AlphaFoldDB" id="A0A3G9JRM0"/>
<evidence type="ECO:0000259" key="8">
    <source>
        <dbReference type="PROSITE" id="PS50109"/>
    </source>
</evidence>
<dbReference type="SMART" id="SM00448">
    <property type="entry name" value="REC"/>
    <property type="match status" value="1"/>
</dbReference>
<evidence type="ECO:0000256" key="6">
    <source>
        <dbReference type="PROSITE-ProRule" id="PRU00169"/>
    </source>
</evidence>
<dbReference type="Gene3D" id="3.40.50.2300">
    <property type="match status" value="1"/>
</dbReference>
<keyword evidence="4" id="KW-0418">Kinase</keyword>
<evidence type="ECO:0000256" key="7">
    <source>
        <dbReference type="SAM" id="Phobius"/>
    </source>
</evidence>
<keyword evidence="5" id="KW-0902">Two-component regulatory system</keyword>
<dbReference type="KEGG" id="ebm:SG0102_06330"/>
<dbReference type="CDD" id="cd00082">
    <property type="entry name" value="HisKA"/>
    <property type="match status" value="1"/>
</dbReference>
<feature type="modified residue" description="4-aspartylphosphate" evidence="6">
    <location>
        <position position="375"/>
    </location>
</feature>
<dbReference type="SMART" id="SM00387">
    <property type="entry name" value="HATPase_c"/>
    <property type="match status" value="1"/>
</dbReference>
<evidence type="ECO:0000256" key="3">
    <source>
        <dbReference type="ARBA" id="ARBA00022553"/>
    </source>
</evidence>
<keyword evidence="7" id="KW-0472">Membrane</keyword>
<dbReference type="SMART" id="SM00388">
    <property type="entry name" value="HisKA"/>
    <property type="match status" value="1"/>
</dbReference>
<dbReference type="InterPro" id="IPR005467">
    <property type="entry name" value="His_kinase_dom"/>
</dbReference>
<dbReference type="InterPro" id="IPR004358">
    <property type="entry name" value="Sig_transdc_His_kin-like_C"/>
</dbReference>
<evidence type="ECO:0000313" key="10">
    <source>
        <dbReference type="EMBL" id="BBH25699.1"/>
    </source>
</evidence>
<dbReference type="Gene3D" id="1.10.287.130">
    <property type="match status" value="1"/>
</dbReference>
<dbReference type="Pfam" id="PF00072">
    <property type="entry name" value="Response_reg"/>
    <property type="match status" value="1"/>
</dbReference>
<dbReference type="SUPFAM" id="SSF47384">
    <property type="entry name" value="Homodimeric domain of signal transducing histidine kinase"/>
    <property type="match status" value="1"/>
</dbReference>
<organism evidence="10 11">
    <name type="scientific">Intestinibaculum porci</name>
    <dbReference type="NCBI Taxonomy" id="2487118"/>
    <lineage>
        <taxon>Bacteria</taxon>
        <taxon>Bacillati</taxon>
        <taxon>Bacillota</taxon>
        <taxon>Erysipelotrichia</taxon>
        <taxon>Erysipelotrichales</taxon>
        <taxon>Erysipelotrichaceae</taxon>
        <taxon>Intestinibaculum</taxon>
    </lineage>
</organism>
<dbReference type="GO" id="GO:0000155">
    <property type="term" value="F:phosphorelay sensor kinase activity"/>
    <property type="evidence" value="ECO:0007669"/>
    <property type="project" value="InterPro"/>
</dbReference>
<comment type="catalytic activity">
    <reaction evidence="1">
        <text>ATP + protein L-histidine = ADP + protein N-phospho-L-histidine.</text>
        <dbReference type="EC" id="2.7.13.3"/>
    </reaction>
</comment>
<accession>A0A3G9JRM0</accession>
<gene>
    <name evidence="10" type="ORF">SG0102_06330</name>
</gene>
<feature type="domain" description="Response regulatory" evidence="9">
    <location>
        <begin position="323"/>
        <end position="444"/>
    </location>
</feature>
<dbReference type="InterPro" id="IPR003594">
    <property type="entry name" value="HATPase_dom"/>
</dbReference>
<evidence type="ECO:0000259" key="9">
    <source>
        <dbReference type="PROSITE" id="PS50110"/>
    </source>
</evidence>
<evidence type="ECO:0000256" key="5">
    <source>
        <dbReference type="ARBA" id="ARBA00023012"/>
    </source>
</evidence>
<keyword evidence="7" id="KW-1133">Transmembrane helix</keyword>
<dbReference type="InterPro" id="IPR036890">
    <property type="entry name" value="HATPase_C_sf"/>
</dbReference>
<dbReference type="InterPro" id="IPR036097">
    <property type="entry name" value="HisK_dim/P_sf"/>
</dbReference>
<dbReference type="InParanoid" id="A0A3G9JRM0"/>
<dbReference type="PROSITE" id="PS50110">
    <property type="entry name" value="RESPONSE_REGULATORY"/>
    <property type="match status" value="1"/>
</dbReference>
<reference evidence="10 11" key="1">
    <citation type="submission" date="2018-11" db="EMBL/GenBank/DDBJ databases">
        <title>Novel Erysipelotrichaceae bacterium isolated from small intestine of a swine.</title>
        <authorList>
            <person name="Kim J.S."/>
            <person name="Choe H."/>
            <person name="Lee Y.R."/>
            <person name="Kim K.M."/>
            <person name="Park D.S."/>
        </authorList>
    </citation>
    <scope>NUCLEOTIDE SEQUENCE [LARGE SCALE GENOMIC DNA]</scope>
    <source>
        <strain evidence="10 11">SG0102</strain>
    </source>
</reference>